<dbReference type="InterPro" id="IPR033132">
    <property type="entry name" value="GH_1_N_CS"/>
</dbReference>
<dbReference type="Proteomes" id="UP001630127">
    <property type="component" value="Unassembled WGS sequence"/>
</dbReference>
<keyword evidence="2" id="KW-0378">Hydrolase</keyword>
<dbReference type="EMBL" id="JBJUIK010000007">
    <property type="protein sequence ID" value="KAL3522204.1"/>
    <property type="molecule type" value="Genomic_DNA"/>
</dbReference>
<dbReference type="PANTHER" id="PTHR10353:SF137">
    <property type="entry name" value="MYROSINASE 3-RELATED"/>
    <property type="match status" value="1"/>
</dbReference>
<organism evidence="7 8">
    <name type="scientific">Cinchona calisaya</name>
    <dbReference type="NCBI Taxonomy" id="153742"/>
    <lineage>
        <taxon>Eukaryota</taxon>
        <taxon>Viridiplantae</taxon>
        <taxon>Streptophyta</taxon>
        <taxon>Embryophyta</taxon>
        <taxon>Tracheophyta</taxon>
        <taxon>Spermatophyta</taxon>
        <taxon>Magnoliopsida</taxon>
        <taxon>eudicotyledons</taxon>
        <taxon>Gunneridae</taxon>
        <taxon>Pentapetalae</taxon>
        <taxon>asterids</taxon>
        <taxon>lamiids</taxon>
        <taxon>Gentianales</taxon>
        <taxon>Rubiaceae</taxon>
        <taxon>Cinchonoideae</taxon>
        <taxon>Cinchoneae</taxon>
        <taxon>Cinchona</taxon>
    </lineage>
</organism>
<reference evidence="7 8" key="1">
    <citation type="submission" date="2024-11" db="EMBL/GenBank/DDBJ databases">
        <title>A near-complete genome assembly of Cinchona calisaya.</title>
        <authorList>
            <person name="Lian D.C."/>
            <person name="Zhao X.W."/>
            <person name="Wei L."/>
        </authorList>
    </citation>
    <scope>NUCLEOTIDE SEQUENCE [LARGE SCALE GENOMIC DNA]</scope>
    <source>
        <tissue evidence="7">Nenye</tissue>
    </source>
</reference>
<comment type="caution">
    <text evidence="7">The sequence shown here is derived from an EMBL/GenBank/DDBJ whole genome shotgun (WGS) entry which is preliminary data.</text>
</comment>
<proteinExistence type="inferred from homology"/>
<sequence length="652" mass="74337">MELAKFTVSSAVKALKQSFAKVDWWKIVWLLKRVPMFALILCLLCKSRLQTEDRLNAWVANVDTIAAIIMDCISNVPAGFIRRKDFGSDFIFGSATSAFQVEGALGEDGRGQSIWDTFAAEKNLFSPYGEDAVYHYKKYEEDVKIMKDIGFDAYRFSISWSRILPTGKKESRNQKGIDFYKRLLMNLKIHGIEPFVTLLHFDPPQALEDKYDGFLNRNIVDDFCDYANICFKEFGDQVKYWITINEPWSFAYGGYVCGKLAPGLGSVNEYSSYSSSSKKQLYSSSTNFVTSAAPFLPSDEDDDDDDDDDYDNDHDEEAASDADDDEVSIFPPSRFSIPPSKNNMMNISSGVKGISAASSASQKVLPAVVPSKKVSVKDPFKYPYLVAHHQILAHAKAVKLYRDKYQGHQKGKIGIVLVSQQYIPFNKRKRNQKAAQRATDFMLGWFMDPLVNGDYPENMRKYVTKGYLPEFGADKYIVRGSFDFIGLNYYTARYVTHQDSDGGNYVADQRAKFHVKRRGVYIGEEQGAAGWIYGYPRGIVDLLVYIKEKYNNPLIYITENGIDDPDDDSSTHWKSFYDQRRILFLHDHLSFVGQAKRQGVNVKGYFVWSLLDNFEWDVGFTSRFGITYVDYENGSKRCPKFSASWLKFVLAK</sequence>
<evidence type="ECO:0000313" key="7">
    <source>
        <dbReference type="EMBL" id="KAL3522204.1"/>
    </source>
</evidence>
<keyword evidence="3" id="KW-0326">Glycosidase</keyword>
<evidence type="ECO:0000256" key="3">
    <source>
        <dbReference type="ARBA" id="ARBA00023295"/>
    </source>
</evidence>
<dbReference type="InterPro" id="IPR017853">
    <property type="entry name" value="GH"/>
</dbReference>
<evidence type="ECO:0000256" key="5">
    <source>
        <dbReference type="SAM" id="MobiDB-lite"/>
    </source>
</evidence>
<protein>
    <recommendedName>
        <fullName evidence="6">Reverse transcriptase zinc-binding domain-containing protein</fullName>
    </recommendedName>
</protein>
<dbReference type="GO" id="GO:0009821">
    <property type="term" value="P:alkaloid biosynthetic process"/>
    <property type="evidence" value="ECO:0007669"/>
    <property type="project" value="UniProtKB-ARBA"/>
</dbReference>
<evidence type="ECO:0000259" key="6">
    <source>
        <dbReference type="Pfam" id="PF13966"/>
    </source>
</evidence>
<comment type="similarity">
    <text evidence="1 4">Belongs to the glycosyl hydrolase 1 family.</text>
</comment>
<evidence type="ECO:0000313" key="8">
    <source>
        <dbReference type="Proteomes" id="UP001630127"/>
    </source>
</evidence>
<dbReference type="AlphaFoldDB" id="A0ABD2ZRZ5"/>
<evidence type="ECO:0000256" key="4">
    <source>
        <dbReference type="RuleBase" id="RU003690"/>
    </source>
</evidence>
<dbReference type="PRINTS" id="PR00131">
    <property type="entry name" value="GLHYDRLASE1"/>
</dbReference>
<evidence type="ECO:0000256" key="1">
    <source>
        <dbReference type="ARBA" id="ARBA00010838"/>
    </source>
</evidence>
<feature type="region of interest" description="Disordered" evidence="5">
    <location>
        <begin position="292"/>
        <end position="333"/>
    </location>
</feature>
<dbReference type="InterPro" id="IPR001360">
    <property type="entry name" value="Glyco_hydro_1"/>
</dbReference>
<dbReference type="SUPFAM" id="SSF51445">
    <property type="entry name" value="(Trans)glycosidases"/>
    <property type="match status" value="1"/>
</dbReference>
<feature type="compositionally biased region" description="Acidic residues" evidence="5">
    <location>
        <begin position="298"/>
        <end position="327"/>
    </location>
</feature>
<dbReference type="FunFam" id="3.20.20.80:FF:000020">
    <property type="entry name" value="Beta-glucosidase 12"/>
    <property type="match status" value="1"/>
</dbReference>
<name>A0ABD2ZRZ5_9GENT</name>
<dbReference type="InterPro" id="IPR026960">
    <property type="entry name" value="RVT-Znf"/>
</dbReference>
<accession>A0ABD2ZRZ5</accession>
<dbReference type="PANTHER" id="PTHR10353">
    <property type="entry name" value="GLYCOSYL HYDROLASE"/>
    <property type="match status" value="1"/>
</dbReference>
<dbReference type="Pfam" id="PF00232">
    <property type="entry name" value="Glyco_hydro_1"/>
    <property type="match status" value="2"/>
</dbReference>
<dbReference type="Gene3D" id="3.20.20.80">
    <property type="entry name" value="Glycosidases"/>
    <property type="match status" value="2"/>
</dbReference>
<dbReference type="PROSITE" id="PS00653">
    <property type="entry name" value="GLYCOSYL_HYDROL_F1_2"/>
    <property type="match status" value="1"/>
</dbReference>
<gene>
    <name evidence="7" type="ORF">ACH5RR_015038</name>
</gene>
<evidence type="ECO:0000256" key="2">
    <source>
        <dbReference type="ARBA" id="ARBA00022801"/>
    </source>
</evidence>
<feature type="domain" description="Reverse transcriptase zinc-binding" evidence="6">
    <location>
        <begin position="6"/>
        <end position="64"/>
    </location>
</feature>
<dbReference type="GO" id="GO:0008422">
    <property type="term" value="F:beta-glucosidase activity"/>
    <property type="evidence" value="ECO:0007669"/>
    <property type="project" value="UniProtKB-ARBA"/>
</dbReference>
<keyword evidence="8" id="KW-1185">Reference proteome</keyword>
<dbReference type="Pfam" id="PF13966">
    <property type="entry name" value="zf-RVT"/>
    <property type="match status" value="1"/>
</dbReference>